<reference evidence="1 2" key="1">
    <citation type="submission" date="2021-06" db="EMBL/GenBank/DDBJ databases">
        <authorList>
            <person name="Palmer J.M."/>
        </authorList>
    </citation>
    <scope>NUCLEOTIDE SEQUENCE [LARGE SCALE GENOMIC DNA]</scope>
    <source>
        <strain evidence="1 2">AS_MEX2019</strain>
        <tissue evidence="1">Muscle</tissue>
    </source>
</reference>
<name>A0ABV0YUD0_9TELE</name>
<organism evidence="1 2">
    <name type="scientific">Ameca splendens</name>
    <dbReference type="NCBI Taxonomy" id="208324"/>
    <lineage>
        <taxon>Eukaryota</taxon>
        <taxon>Metazoa</taxon>
        <taxon>Chordata</taxon>
        <taxon>Craniata</taxon>
        <taxon>Vertebrata</taxon>
        <taxon>Euteleostomi</taxon>
        <taxon>Actinopterygii</taxon>
        <taxon>Neopterygii</taxon>
        <taxon>Teleostei</taxon>
        <taxon>Neoteleostei</taxon>
        <taxon>Acanthomorphata</taxon>
        <taxon>Ovalentaria</taxon>
        <taxon>Atherinomorphae</taxon>
        <taxon>Cyprinodontiformes</taxon>
        <taxon>Goodeidae</taxon>
        <taxon>Ameca</taxon>
    </lineage>
</organism>
<dbReference type="EMBL" id="JAHRIP010042732">
    <property type="protein sequence ID" value="MEQ2297474.1"/>
    <property type="molecule type" value="Genomic_DNA"/>
</dbReference>
<keyword evidence="2" id="KW-1185">Reference proteome</keyword>
<evidence type="ECO:0000313" key="1">
    <source>
        <dbReference type="EMBL" id="MEQ2297474.1"/>
    </source>
</evidence>
<proteinExistence type="predicted"/>
<dbReference type="Proteomes" id="UP001469553">
    <property type="component" value="Unassembled WGS sequence"/>
</dbReference>
<comment type="caution">
    <text evidence="1">The sequence shown here is derived from an EMBL/GenBank/DDBJ whole genome shotgun (WGS) entry which is preliminary data.</text>
</comment>
<protein>
    <submittedName>
        <fullName evidence="1">Uncharacterized protein</fullName>
    </submittedName>
</protein>
<sequence length="139" mass="15569">MIGVNCVDDLSSIKTEDLEGYLPPIQCRRVIQAFGAESQVELTTTAEPLQQNNHQLQPFPASSGSMECSSYVAYVVPWHKMPPNLMLAVGEKKRPKPRERQDLVCIIVDDILSEVQGRPGRAKLRNVAKQIVEQYPCSF</sequence>
<evidence type="ECO:0000313" key="2">
    <source>
        <dbReference type="Proteomes" id="UP001469553"/>
    </source>
</evidence>
<accession>A0ABV0YUD0</accession>
<gene>
    <name evidence="1" type="ORF">AMECASPLE_035052</name>
</gene>